<evidence type="ECO:0000259" key="7">
    <source>
        <dbReference type="Pfam" id="PF01266"/>
    </source>
</evidence>
<dbReference type="Gene3D" id="3.50.50.60">
    <property type="entry name" value="FAD/NAD(P)-binding domain"/>
    <property type="match status" value="1"/>
</dbReference>
<evidence type="ECO:0000256" key="2">
    <source>
        <dbReference type="ARBA" id="ARBA00022977"/>
    </source>
</evidence>
<accession>A0ABU1UB28</accession>
<organism evidence="8 9">
    <name type="scientific">Arthrobacter ginsengisoli</name>
    <dbReference type="NCBI Taxonomy" id="1356565"/>
    <lineage>
        <taxon>Bacteria</taxon>
        <taxon>Bacillati</taxon>
        <taxon>Actinomycetota</taxon>
        <taxon>Actinomycetes</taxon>
        <taxon>Micrococcales</taxon>
        <taxon>Micrococcaceae</taxon>
        <taxon>Arthrobacter</taxon>
    </lineage>
</organism>
<dbReference type="GO" id="GO:0043799">
    <property type="term" value="F:glycine oxidase activity"/>
    <property type="evidence" value="ECO:0007669"/>
    <property type="project" value="UniProtKB-EC"/>
</dbReference>
<evidence type="ECO:0000313" key="8">
    <source>
        <dbReference type="EMBL" id="MDR7082361.1"/>
    </source>
</evidence>
<dbReference type="InterPro" id="IPR012727">
    <property type="entry name" value="Gly_oxidase_ThiO"/>
</dbReference>
<dbReference type="PANTHER" id="PTHR13847:SF289">
    <property type="entry name" value="GLYCINE OXIDASE"/>
    <property type="match status" value="1"/>
</dbReference>
<feature type="compositionally biased region" description="Polar residues" evidence="6">
    <location>
        <begin position="459"/>
        <end position="469"/>
    </location>
</feature>
<dbReference type="EMBL" id="JAVDVQ010000005">
    <property type="protein sequence ID" value="MDR7082361.1"/>
    <property type="molecule type" value="Genomic_DNA"/>
</dbReference>
<evidence type="ECO:0000256" key="4">
    <source>
        <dbReference type="ARBA" id="ARBA00049872"/>
    </source>
</evidence>
<sequence length="476" mass="48629">MDETSARGVAAGTDAAAAAAADDAAAGPCYDVAVIGGGVIGHGIAWAARRSGRSVALIDDAPGSGASWAAAGMLAPVSELHYQEEALLELMLESSRLWPAFAAGLEPGGAPGTDTGAVDGPGTGYLTTPTLAVGADAADRRALTDLRTVQQSYGLAVEPLTVRAARGREPLLSPGISCAFDIPADHQVDPRRLLARIGELLAADTQSHTINRRAAGLLREDGRVAGASLAGGGSVRARETIVANGLGAAELDGLPEGLRLPLRPVHGDILRLRVPEKLRPLLTATVRGLVRGVPVYIVPRQDGTVVIGATAREDDLGGGSRASAPAGGAVSAGGVYQLLRDAQQLVPAVAELELLEATARARPGTPDNAPLLGRVADQRSHGDVAGLIIATGFFRHGILLTPAAAEICRQLLDGVADPRWARFRPDRFAAGPRAAGTGGSSTRSNNTTNNGAPAAGPRSTPSRNTPSTPEHSKETL</sequence>
<comment type="caution">
    <text evidence="8">The sequence shown here is derived from an EMBL/GenBank/DDBJ whole genome shotgun (WGS) entry which is preliminary data.</text>
</comment>
<dbReference type="SUPFAM" id="SSF54373">
    <property type="entry name" value="FAD-linked reductases, C-terminal domain"/>
    <property type="match status" value="1"/>
</dbReference>
<proteinExistence type="predicted"/>
<comment type="pathway">
    <text evidence="1">Cofactor biosynthesis; thiamine diphosphate biosynthesis.</text>
</comment>
<dbReference type="Proteomes" id="UP001252243">
    <property type="component" value="Unassembled WGS sequence"/>
</dbReference>
<protein>
    <recommendedName>
        <fullName evidence="5">glycine oxidase</fullName>
        <ecNumber evidence="5">1.4.3.19</ecNumber>
    </recommendedName>
</protein>
<comment type="catalytic activity">
    <reaction evidence="4">
        <text>glycine + O2 + H2O = glyoxylate + H2O2 + NH4(+)</text>
        <dbReference type="Rhea" id="RHEA:11532"/>
        <dbReference type="ChEBI" id="CHEBI:15377"/>
        <dbReference type="ChEBI" id="CHEBI:15379"/>
        <dbReference type="ChEBI" id="CHEBI:16240"/>
        <dbReference type="ChEBI" id="CHEBI:28938"/>
        <dbReference type="ChEBI" id="CHEBI:36655"/>
        <dbReference type="ChEBI" id="CHEBI:57305"/>
        <dbReference type="EC" id="1.4.3.19"/>
    </reaction>
</comment>
<dbReference type="PANTHER" id="PTHR13847">
    <property type="entry name" value="SARCOSINE DEHYDROGENASE-RELATED"/>
    <property type="match status" value="1"/>
</dbReference>
<evidence type="ECO:0000256" key="6">
    <source>
        <dbReference type="SAM" id="MobiDB-lite"/>
    </source>
</evidence>
<dbReference type="Pfam" id="PF01266">
    <property type="entry name" value="DAO"/>
    <property type="match status" value="1"/>
</dbReference>
<dbReference type="InterPro" id="IPR036188">
    <property type="entry name" value="FAD/NAD-bd_sf"/>
</dbReference>
<keyword evidence="2" id="KW-0784">Thiamine biosynthesis</keyword>
<evidence type="ECO:0000256" key="5">
    <source>
        <dbReference type="ARBA" id="ARBA00050018"/>
    </source>
</evidence>
<keyword evidence="9" id="KW-1185">Reference proteome</keyword>
<dbReference type="NCBIfam" id="TIGR02352">
    <property type="entry name" value="thiamin_ThiO"/>
    <property type="match status" value="1"/>
</dbReference>
<dbReference type="Gene3D" id="3.30.9.10">
    <property type="entry name" value="D-Amino Acid Oxidase, subunit A, domain 2"/>
    <property type="match status" value="1"/>
</dbReference>
<keyword evidence="3 8" id="KW-0560">Oxidoreductase</keyword>
<reference evidence="8 9" key="1">
    <citation type="submission" date="2023-07" db="EMBL/GenBank/DDBJ databases">
        <title>Sorghum-associated microbial communities from plants grown in Nebraska, USA.</title>
        <authorList>
            <person name="Schachtman D."/>
        </authorList>
    </citation>
    <scope>NUCLEOTIDE SEQUENCE [LARGE SCALE GENOMIC DNA]</scope>
    <source>
        <strain evidence="8 9">BE167</strain>
    </source>
</reference>
<evidence type="ECO:0000256" key="3">
    <source>
        <dbReference type="ARBA" id="ARBA00023002"/>
    </source>
</evidence>
<gene>
    <name evidence="8" type="ORF">J2X01_001649</name>
</gene>
<name>A0ABU1UB28_9MICC</name>
<feature type="region of interest" description="Disordered" evidence="6">
    <location>
        <begin position="427"/>
        <end position="476"/>
    </location>
</feature>
<dbReference type="EC" id="1.4.3.19" evidence="5"/>
<dbReference type="SUPFAM" id="SSF51905">
    <property type="entry name" value="FAD/NAD(P)-binding domain"/>
    <property type="match status" value="1"/>
</dbReference>
<evidence type="ECO:0000313" key="9">
    <source>
        <dbReference type="Proteomes" id="UP001252243"/>
    </source>
</evidence>
<feature type="domain" description="FAD dependent oxidoreductase" evidence="7">
    <location>
        <begin position="31"/>
        <end position="409"/>
    </location>
</feature>
<feature type="compositionally biased region" description="Low complexity" evidence="6">
    <location>
        <begin position="440"/>
        <end position="457"/>
    </location>
</feature>
<dbReference type="InterPro" id="IPR006076">
    <property type="entry name" value="FAD-dep_OxRdtase"/>
</dbReference>
<evidence type="ECO:0000256" key="1">
    <source>
        <dbReference type="ARBA" id="ARBA00004948"/>
    </source>
</evidence>